<dbReference type="GO" id="GO:0030234">
    <property type="term" value="F:enzyme regulator activity"/>
    <property type="evidence" value="ECO:0007669"/>
    <property type="project" value="UniProtKB-UniRule"/>
</dbReference>
<comment type="pathway">
    <text evidence="7">Protein modification; protein glycosylation.</text>
</comment>
<dbReference type="Proteomes" id="UP000011083">
    <property type="component" value="Unassembled WGS sequence"/>
</dbReference>
<dbReference type="KEGG" id="acan:ACA1_099720"/>
<dbReference type="OrthoDB" id="311279at2759"/>
<keyword evidence="3 7" id="KW-0812">Transmembrane</keyword>
<name>L8HJ19_ACACF</name>
<dbReference type="InterPro" id="IPR009914">
    <property type="entry name" value="DPM2"/>
</dbReference>
<dbReference type="GO" id="GO:0033185">
    <property type="term" value="C:dolichol-phosphate-mannose synthase complex"/>
    <property type="evidence" value="ECO:0007669"/>
    <property type="project" value="TreeGrafter"/>
</dbReference>
<comment type="function">
    <text evidence="7">Regulatory subunit of the dolichol-phosphate mannose (DPM) synthase complex; essential for the ER localization.</text>
</comment>
<keyword evidence="9" id="KW-1185">Reference proteome</keyword>
<dbReference type="GO" id="GO:0016757">
    <property type="term" value="F:glycosyltransferase activity"/>
    <property type="evidence" value="ECO:0007669"/>
    <property type="project" value="UniProtKB-KW"/>
</dbReference>
<dbReference type="EMBL" id="KB007804">
    <property type="protein sequence ID" value="ELR25584.1"/>
    <property type="molecule type" value="Genomic_DNA"/>
</dbReference>
<comment type="subcellular location">
    <subcellularLocation>
        <location evidence="1 7">Endoplasmic reticulum membrane</location>
        <topology evidence="1 7">Multi-pass membrane protein</topology>
    </subcellularLocation>
</comment>
<dbReference type="PANTHER" id="PTHR15039:SF11">
    <property type="entry name" value="DOLICHOL PHOSPHATE-MANNOSE BIOSYNTHESIS REGULATORY PROTEIN"/>
    <property type="match status" value="1"/>
</dbReference>
<reference evidence="8 9" key="1">
    <citation type="journal article" date="2013" name="Genome Biol.">
        <title>Genome of Acanthamoeba castellanii highlights extensive lateral gene transfer and early evolution of tyrosine kinase signaling.</title>
        <authorList>
            <person name="Clarke M."/>
            <person name="Lohan A.J."/>
            <person name="Liu B."/>
            <person name="Lagkouvardos I."/>
            <person name="Roy S."/>
            <person name="Zafar N."/>
            <person name="Bertelli C."/>
            <person name="Schilde C."/>
            <person name="Kianianmomeni A."/>
            <person name="Burglin T.R."/>
            <person name="Frech C."/>
            <person name="Turcotte B."/>
            <person name="Kopec K.O."/>
            <person name="Synnott J.M."/>
            <person name="Choo C."/>
            <person name="Paponov I."/>
            <person name="Finkler A."/>
            <person name="Soon Heng Tan C."/>
            <person name="Hutchins A.P."/>
            <person name="Weinmeier T."/>
            <person name="Rattei T."/>
            <person name="Chu J.S."/>
            <person name="Gimenez G."/>
            <person name="Irimia M."/>
            <person name="Rigden D.J."/>
            <person name="Fitzpatrick D.A."/>
            <person name="Lorenzo-Morales J."/>
            <person name="Bateman A."/>
            <person name="Chiu C.H."/>
            <person name="Tang P."/>
            <person name="Hegemann P."/>
            <person name="Fromm H."/>
            <person name="Raoult D."/>
            <person name="Greub G."/>
            <person name="Miranda-Saavedra D."/>
            <person name="Chen N."/>
            <person name="Nash P."/>
            <person name="Ginger M.L."/>
            <person name="Horn M."/>
            <person name="Schaap P."/>
            <person name="Caler L."/>
            <person name="Loftus B."/>
        </authorList>
    </citation>
    <scope>NUCLEOTIDE SEQUENCE [LARGE SCALE GENOMIC DNA]</scope>
    <source>
        <strain evidence="8 9">Neff</strain>
    </source>
</reference>
<dbReference type="STRING" id="1257118.L8HJ19"/>
<feature type="transmembrane region" description="Helical" evidence="7">
    <location>
        <begin position="58"/>
        <end position="78"/>
    </location>
</feature>
<evidence type="ECO:0000256" key="5">
    <source>
        <dbReference type="ARBA" id="ARBA00022989"/>
    </source>
</evidence>
<protein>
    <recommendedName>
        <fullName evidence="7">Dolichol phosphate-mannose biosynthesis regulatory protein</fullName>
    </recommendedName>
</protein>
<feature type="transmembrane region" description="Helical" evidence="7">
    <location>
        <begin position="14"/>
        <end position="37"/>
    </location>
</feature>
<dbReference type="Pfam" id="PF07297">
    <property type="entry name" value="DPM2"/>
    <property type="match status" value="1"/>
</dbReference>
<evidence type="ECO:0000256" key="6">
    <source>
        <dbReference type="ARBA" id="ARBA00023136"/>
    </source>
</evidence>
<accession>L8HJ19</accession>
<dbReference type="GO" id="GO:0006506">
    <property type="term" value="P:GPI anchor biosynthetic process"/>
    <property type="evidence" value="ECO:0007669"/>
    <property type="project" value="TreeGrafter"/>
</dbReference>
<evidence type="ECO:0000256" key="4">
    <source>
        <dbReference type="ARBA" id="ARBA00022824"/>
    </source>
</evidence>
<evidence type="ECO:0000256" key="3">
    <source>
        <dbReference type="ARBA" id="ARBA00022692"/>
    </source>
</evidence>
<comment type="subunit">
    <text evidence="7">Component of the dolichol-phosphate mannose (DPM) synthase complex.</text>
</comment>
<keyword evidence="8" id="KW-0328">Glycosyltransferase</keyword>
<organism evidence="8 9">
    <name type="scientific">Acanthamoeba castellanii (strain ATCC 30010 / Neff)</name>
    <dbReference type="NCBI Taxonomy" id="1257118"/>
    <lineage>
        <taxon>Eukaryota</taxon>
        <taxon>Amoebozoa</taxon>
        <taxon>Discosea</taxon>
        <taxon>Longamoebia</taxon>
        <taxon>Centramoebida</taxon>
        <taxon>Acanthamoebidae</taxon>
        <taxon>Acanthamoeba</taxon>
    </lineage>
</organism>
<dbReference type="AlphaFoldDB" id="L8HJ19"/>
<evidence type="ECO:0000313" key="8">
    <source>
        <dbReference type="EMBL" id="ELR25584.1"/>
    </source>
</evidence>
<comment type="similarity">
    <text evidence="2 7">Belongs to the DPM2 family.</text>
</comment>
<keyword evidence="4 7" id="KW-0256">Endoplasmic reticulum</keyword>
<proteinExistence type="inferred from homology"/>
<keyword evidence="5 7" id="KW-1133">Transmembrane helix</keyword>
<keyword evidence="8" id="KW-0808">Transferase</keyword>
<sequence>MCGVGANKDQVNGWFYLVASISIYSYITFWLLVLPFIEKDFHVIHSLFPPAEYAIKTMVVVGIFVLTIASTFMGIVMLRSHAATVEAQKSSSTARKRT</sequence>
<dbReference type="GO" id="GO:0005789">
    <property type="term" value="C:endoplasmic reticulum membrane"/>
    <property type="evidence" value="ECO:0007669"/>
    <property type="project" value="UniProtKB-SubCell"/>
</dbReference>
<keyword evidence="6 7" id="KW-0472">Membrane</keyword>
<evidence type="ECO:0000313" key="9">
    <source>
        <dbReference type="Proteomes" id="UP000011083"/>
    </source>
</evidence>
<gene>
    <name evidence="8" type="ORF">ACA1_099720</name>
</gene>
<evidence type="ECO:0000256" key="1">
    <source>
        <dbReference type="ARBA" id="ARBA00004477"/>
    </source>
</evidence>
<dbReference type="VEuPathDB" id="AmoebaDB:ACA1_099720"/>
<dbReference type="UniPathway" id="UPA00378"/>
<evidence type="ECO:0000256" key="2">
    <source>
        <dbReference type="ARBA" id="ARBA00005478"/>
    </source>
</evidence>
<evidence type="ECO:0000256" key="7">
    <source>
        <dbReference type="RuleBase" id="RU365084"/>
    </source>
</evidence>
<dbReference type="GO" id="GO:0180047">
    <property type="term" value="P:dolichol phosphate mannose biosynthetic process"/>
    <property type="evidence" value="ECO:0007669"/>
    <property type="project" value="InterPro"/>
</dbReference>
<dbReference type="GeneID" id="14926648"/>
<dbReference type="RefSeq" id="XP_004357487.1">
    <property type="nucleotide sequence ID" value="XM_004357431.1"/>
</dbReference>
<dbReference type="PANTHER" id="PTHR15039">
    <property type="entry name" value="DOLICHOL PHOSPHATE-MANNOSE BIOSYNTHESIS REGULATORY PROTEIN"/>
    <property type="match status" value="1"/>
</dbReference>